<feature type="region of interest" description="Disordered" evidence="1">
    <location>
        <begin position="1"/>
        <end position="29"/>
    </location>
</feature>
<dbReference type="AlphaFoldDB" id="A0A6D2JMI4"/>
<dbReference type="Pfam" id="PF11926">
    <property type="entry name" value="DUF3444"/>
    <property type="match status" value="1"/>
</dbReference>
<reference evidence="3" key="1">
    <citation type="submission" date="2020-01" db="EMBL/GenBank/DDBJ databases">
        <authorList>
            <person name="Mishra B."/>
        </authorList>
    </citation>
    <scope>NUCLEOTIDE SEQUENCE [LARGE SCALE GENOMIC DNA]</scope>
</reference>
<name>A0A6D2JMI4_9BRAS</name>
<accession>A0A6D2JMI4</accession>
<evidence type="ECO:0000313" key="4">
    <source>
        <dbReference type="Proteomes" id="UP000467841"/>
    </source>
</evidence>
<feature type="domain" description="DUF3444" evidence="2">
    <location>
        <begin position="110"/>
        <end position="300"/>
    </location>
</feature>
<dbReference type="PANTHER" id="PTHR45089">
    <property type="entry name" value="DNAJ HEAT SHOCK AMINO-TERMINAL DOMAIN PROTEIN-RELATED"/>
    <property type="match status" value="1"/>
</dbReference>
<dbReference type="InterPro" id="IPR024593">
    <property type="entry name" value="DUF3444"/>
</dbReference>
<proteinExistence type="predicted"/>
<evidence type="ECO:0000313" key="3">
    <source>
        <dbReference type="EMBL" id="CAA7041235.1"/>
    </source>
</evidence>
<dbReference type="OrthoDB" id="10250354at2759"/>
<dbReference type="PANTHER" id="PTHR45089:SF37">
    <property type="entry name" value="DUF3444 DOMAIN-CONTAINING PROTEIN"/>
    <property type="match status" value="1"/>
</dbReference>
<evidence type="ECO:0000256" key="1">
    <source>
        <dbReference type="SAM" id="MobiDB-lite"/>
    </source>
</evidence>
<comment type="caution">
    <text evidence="3">The sequence shown here is derived from an EMBL/GenBank/DDBJ whole genome shotgun (WGS) entry which is preliminary data.</text>
</comment>
<evidence type="ECO:0000259" key="2">
    <source>
        <dbReference type="Pfam" id="PF11926"/>
    </source>
</evidence>
<protein>
    <recommendedName>
        <fullName evidence="2">DUF3444 domain-containing protein</fullName>
    </recommendedName>
</protein>
<gene>
    <name evidence="3" type="ORF">MERR_LOCUS28470</name>
</gene>
<feature type="region of interest" description="Disordered" evidence="1">
    <location>
        <begin position="79"/>
        <end position="107"/>
    </location>
</feature>
<sequence length="347" mass="38919">MEPDCSLPSRVDSPELEPAPAETEHHCQDRVSATDEIVIEDDLVGSGQIKLGITEILAQIHKKASSVLKSSLQCEEIGLEKRKRNGSASPPTSEHRDEGETDEDVSEVPEEIVCVDSEFNEFKNTMSSFKVNKVWALYDPLDGMPRLYCKIKKIAKSGSSFQVTCLDSKDEESVPVSCGRFEYGITETIRSQLVFSHEMKPNIYGRNISVIPRKGETWALFRDWKRSQLYKHKPPYRYDFVEILFSDKEQGVGVKFLGKVRGFTSVFNYAEQHVIAEMIGTEEMGRFSHRVPSFRLTGDEKNGVPANSFELDPAAVPSCMLGEEAVETETQSVEVGSRKDVPVVILD</sequence>
<dbReference type="EMBL" id="CACVBM020001240">
    <property type="protein sequence ID" value="CAA7041235.1"/>
    <property type="molecule type" value="Genomic_DNA"/>
</dbReference>
<organism evidence="3 4">
    <name type="scientific">Microthlaspi erraticum</name>
    <dbReference type="NCBI Taxonomy" id="1685480"/>
    <lineage>
        <taxon>Eukaryota</taxon>
        <taxon>Viridiplantae</taxon>
        <taxon>Streptophyta</taxon>
        <taxon>Embryophyta</taxon>
        <taxon>Tracheophyta</taxon>
        <taxon>Spermatophyta</taxon>
        <taxon>Magnoliopsida</taxon>
        <taxon>eudicotyledons</taxon>
        <taxon>Gunneridae</taxon>
        <taxon>Pentapetalae</taxon>
        <taxon>rosids</taxon>
        <taxon>malvids</taxon>
        <taxon>Brassicales</taxon>
        <taxon>Brassicaceae</taxon>
        <taxon>Coluteocarpeae</taxon>
        <taxon>Microthlaspi</taxon>
    </lineage>
</organism>
<keyword evidence="4" id="KW-1185">Reference proteome</keyword>
<dbReference type="Proteomes" id="UP000467841">
    <property type="component" value="Unassembled WGS sequence"/>
</dbReference>